<keyword evidence="3" id="KW-1185">Reference proteome</keyword>
<dbReference type="STRING" id="318479.A0A0N4UMU5"/>
<evidence type="ECO:0000313" key="1">
    <source>
        <dbReference type="EMBL" id="VDN52956.1"/>
    </source>
</evidence>
<dbReference type="Proteomes" id="UP000274756">
    <property type="component" value="Unassembled WGS sequence"/>
</dbReference>
<dbReference type="WBParaSite" id="DME_0000919201-mRNA-1">
    <property type="protein sequence ID" value="DME_0000919201-mRNA-1"/>
    <property type="gene ID" value="DME_0000919201"/>
</dbReference>
<name>A0A0N4UMU5_DRAME</name>
<evidence type="ECO:0000313" key="3">
    <source>
        <dbReference type="Proteomes" id="UP000274756"/>
    </source>
</evidence>
<dbReference type="AlphaFoldDB" id="A0A0N4UMU5"/>
<protein>
    <submittedName>
        <fullName evidence="4">C2H2-type domain-containing protein</fullName>
    </submittedName>
</protein>
<dbReference type="Proteomes" id="UP000038040">
    <property type="component" value="Unplaced"/>
</dbReference>
<dbReference type="InterPro" id="IPR055987">
    <property type="entry name" value="DUF7565"/>
</dbReference>
<organism evidence="2 4">
    <name type="scientific">Dracunculus medinensis</name>
    <name type="common">Guinea worm</name>
    <dbReference type="NCBI Taxonomy" id="318479"/>
    <lineage>
        <taxon>Eukaryota</taxon>
        <taxon>Metazoa</taxon>
        <taxon>Ecdysozoa</taxon>
        <taxon>Nematoda</taxon>
        <taxon>Chromadorea</taxon>
        <taxon>Rhabditida</taxon>
        <taxon>Spirurina</taxon>
        <taxon>Dracunculoidea</taxon>
        <taxon>Dracunculidae</taxon>
        <taxon>Dracunculus</taxon>
    </lineage>
</organism>
<evidence type="ECO:0000313" key="2">
    <source>
        <dbReference type="Proteomes" id="UP000038040"/>
    </source>
</evidence>
<dbReference type="EMBL" id="UYYG01000090">
    <property type="protein sequence ID" value="VDN52956.1"/>
    <property type="molecule type" value="Genomic_DNA"/>
</dbReference>
<reference evidence="1 3" key="2">
    <citation type="submission" date="2018-11" db="EMBL/GenBank/DDBJ databases">
        <authorList>
            <consortium name="Pathogen Informatics"/>
        </authorList>
    </citation>
    <scope>NUCLEOTIDE SEQUENCE [LARGE SCALE GENOMIC DNA]</scope>
</reference>
<gene>
    <name evidence="1" type="ORF">DME_LOCUS2929</name>
</gene>
<dbReference type="Gene3D" id="3.30.160.60">
    <property type="entry name" value="Classic Zinc Finger"/>
    <property type="match status" value="1"/>
</dbReference>
<evidence type="ECO:0000313" key="4">
    <source>
        <dbReference type="WBParaSite" id="DME_0000919201-mRNA-1"/>
    </source>
</evidence>
<accession>A0A0N4UMU5</accession>
<proteinExistence type="predicted"/>
<reference evidence="4" key="1">
    <citation type="submission" date="2016-04" db="UniProtKB">
        <authorList>
            <consortium name="WormBaseParasite"/>
        </authorList>
    </citation>
    <scope>IDENTIFICATION</scope>
</reference>
<dbReference type="Pfam" id="PF24446">
    <property type="entry name" value="DUF7565"/>
    <property type="match status" value="1"/>
</dbReference>
<sequence>MNSLTVIITIKIMKIIASKFLIIVNNSTRNIYIIIDRAIMWHCAACSSITSNYETIDELETHIASDHVNYLPYECEKCRYSKFPTEYALMTHCTKDHGLKEFHVD</sequence>
<dbReference type="OrthoDB" id="5773536at2759"/>